<protein>
    <submittedName>
        <fullName evidence="1">Uncharacterized protein</fullName>
    </submittedName>
</protein>
<organism evidence="1 2">
    <name type="scientific">Flavobacterium lipolyticum</name>
    <dbReference type="NCBI Taxonomy" id="2893754"/>
    <lineage>
        <taxon>Bacteria</taxon>
        <taxon>Pseudomonadati</taxon>
        <taxon>Bacteroidota</taxon>
        <taxon>Flavobacteriia</taxon>
        <taxon>Flavobacteriales</taxon>
        <taxon>Flavobacteriaceae</taxon>
        <taxon>Flavobacterium</taxon>
    </lineage>
</organism>
<keyword evidence="2" id="KW-1185">Reference proteome</keyword>
<gene>
    <name evidence="1" type="ORF">LNQ34_11920</name>
</gene>
<proteinExistence type="predicted"/>
<evidence type="ECO:0000313" key="2">
    <source>
        <dbReference type="Proteomes" id="UP001430700"/>
    </source>
</evidence>
<dbReference type="EMBL" id="JAJJMN010000001">
    <property type="protein sequence ID" value="MCC9018484.1"/>
    <property type="molecule type" value="Genomic_DNA"/>
</dbReference>
<comment type="caution">
    <text evidence="1">The sequence shown here is derived from an EMBL/GenBank/DDBJ whole genome shotgun (WGS) entry which is preliminary data.</text>
</comment>
<dbReference type="RefSeq" id="WP_229999879.1">
    <property type="nucleotide sequence ID" value="NZ_JAJJMN010000001.1"/>
</dbReference>
<sequence length="63" mass="7249">MQDVIDKYGGTDVSDLILDRYFRERLVHNYPLYVSGGRVNFNSTEKLPATNYKTNTWTSGNCN</sequence>
<dbReference type="Proteomes" id="UP001430700">
    <property type="component" value="Unassembled WGS sequence"/>
</dbReference>
<reference evidence="1" key="1">
    <citation type="submission" date="2021-11" db="EMBL/GenBank/DDBJ databases">
        <title>Description of novel Flavobacterium species.</title>
        <authorList>
            <person name="Saticioglu I.B."/>
            <person name="Ay H."/>
            <person name="Altun S."/>
            <person name="Duman M."/>
        </authorList>
    </citation>
    <scope>NUCLEOTIDE SEQUENCE</scope>
    <source>
        <strain evidence="1">F-126</strain>
    </source>
</reference>
<evidence type="ECO:0000313" key="1">
    <source>
        <dbReference type="EMBL" id="MCC9018484.1"/>
    </source>
</evidence>
<name>A0ABS8M1D9_9FLAO</name>
<accession>A0ABS8M1D9</accession>